<proteinExistence type="predicted"/>
<evidence type="ECO:0008006" key="3">
    <source>
        <dbReference type="Google" id="ProtNLM"/>
    </source>
</evidence>
<reference evidence="1 2" key="1">
    <citation type="journal article" date="2019" name="Nat. Ecol. Evol.">
        <title>Megaphylogeny resolves global patterns of mushroom evolution.</title>
        <authorList>
            <person name="Varga T."/>
            <person name="Krizsan K."/>
            <person name="Foldi C."/>
            <person name="Dima B."/>
            <person name="Sanchez-Garcia M."/>
            <person name="Sanchez-Ramirez S."/>
            <person name="Szollosi G.J."/>
            <person name="Szarkandi J.G."/>
            <person name="Papp V."/>
            <person name="Albert L."/>
            <person name="Andreopoulos W."/>
            <person name="Angelini C."/>
            <person name="Antonin V."/>
            <person name="Barry K.W."/>
            <person name="Bougher N.L."/>
            <person name="Buchanan P."/>
            <person name="Buyck B."/>
            <person name="Bense V."/>
            <person name="Catcheside P."/>
            <person name="Chovatia M."/>
            <person name="Cooper J."/>
            <person name="Damon W."/>
            <person name="Desjardin D."/>
            <person name="Finy P."/>
            <person name="Geml J."/>
            <person name="Haridas S."/>
            <person name="Hughes K."/>
            <person name="Justo A."/>
            <person name="Karasinski D."/>
            <person name="Kautmanova I."/>
            <person name="Kiss B."/>
            <person name="Kocsube S."/>
            <person name="Kotiranta H."/>
            <person name="LaButti K.M."/>
            <person name="Lechner B.E."/>
            <person name="Liimatainen K."/>
            <person name="Lipzen A."/>
            <person name="Lukacs Z."/>
            <person name="Mihaltcheva S."/>
            <person name="Morgado L.N."/>
            <person name="Niskanen T."/>
            <person name="Noordeloos M.E."/>
            <person name="Ohm R.A."/>
            <person name="Ortiz-Santana B."/>
            <person name="Ovrebo C."/>
            <person name="Racz N."/>
            <person name="Riley R."/>
            <person name="Savchenko A."/>
            <person name="Shiryaev A."/>
            <person name="Soop K."/>
            <person name="Spirin V."/>
            <person name="Szebenyi C."/>
            <person name="Tomsovsky M."/>
            <person name="Tulloss R.E."/>
            <person name="Uehling J."/>
            <person name="Grigoriev I.V."/>
            <person name="Vagvolgyi C."/>
            <person name="Papp T."/>
            <person name="Martin F.M."/>
            <person name="Miettinen O."/>
            <person name="Hibbett D.S."/>
            <person name="Nagy L.G."/>
        </authorList>
    </citation>
    <scope>NUCLEOTIDE SEQUENCE [LARGE SCALE GENOMIC DNA]</scope>
    <source>
        <strain evidence="1 2">HHB13444</strain>
    </source>
</reference>
<accession>A0A5C3NS27</accession>
<gene>
    <name evidence="1" type="ORF">K466DRAFT_504417</name>
</gene>
<dbReference type="EMBL" id="ML211839">
    <property type="protein sequence ID" value="TFK80135.1"/>
    <property type="molecule type" value="Genomic_DNA"/>
</dbReference>
<evidence type="ECO:0000313" key="1">
    <source>
        <dbReference type="EMBL" id="TFK80135.1"/>
    </source>
</evidence>
<feature type="non-terminal residue" evidence="1">
    <location>
        <position position="1"/>
    </location>
</feature>
<keyword evidence="2" id="KW-1185">Reference proteome</keyword>
<dbReference type="AlphaFoldDB" id="A0A5C3NS27"/>
<sequence>VTADMRITLLPSRIGHAPPNVGSAGAGTLSADQWRTLCMVHLVVTLTRLWGWLPAEDRRRELLDNFLDLVAAVRYGNVRRTSRSRISTYNLHIFSYVRGLRRLFPEQDLVPNHHLALHHGEVLESFGPSHAYWGFPFERKIRILRQAKINYRQGTLSPPANMCCLALTYTCQERPRSPFSSPSVWQTT</sequence>
<name>A0A5C3NS27_9APHY</name>
<evidence type="ECO:0000313" key="2">
    <source>
        <dbReference type="Proteomes" id="UP000308197"/>
    </source>
</evidence>
<organism evidence="1 2">
    <name type="scientific">Polyporus arcularius HHB13444</name>
    <dbReference type="NCBI Taxonomy" id="1314778"/>
    <lineage>
        <taxon>Eukaryota</taxon>
        <taxon>Fungi</taxon>
        <taxon>Dikarya</taxon>
        <taxon>Basidiomycota</taxon>
        <taxon>Agaricomycotina</taxon>
        <taxon>Agaricomycetes</taxon>
        <taxon>Polyporales</taxon>
        <taxon>Polyporaceae</taxon>
        <taxon>Polyporus</taxon>
    </lineage>
</organism>
<protein>
    <recommendedName>
        <fullName evidence="3">DUF4218 domain-containing protein</fullName>
    </recommendedName>
</protein>
<dbReference type="InParanoid" id="A0A5C3NS27"/>
<dbReference type="Proteomes" id="UP000308197">
    <property type="component" value="Unassembled WGS sequence"/>
</dbReference>
<dbReference type="STRING" id="1314778.A0A5C3NS27"/>